<keyword evidence="3" id="KW-1185">Reference proteome</keyword>
<organism evidence="2 3">
    <name type="scientific">Trifolium medium</name>
    <dbReference type="NCBI Taxonomy" id="97028"/>
    <lineage>
        <taxon>Eukaryota</taxon>
        <taxon>Viridiplantae</taxon>
        <taxon>Streptophyta</taxon>
        <taxon>Embryophyta</taxon>
        <taxon>Tracheophyta</taxon>
        <taxon>Spermatophyta</taxon>
        <taxon>Magnoliopsida</taxon>
        <taxon>eudicotyledons</taxon>
        <taxon>Gunneridae</taxon>
        <taxon>Pentapetalae</taxon>
        <taxon>rosids</taxon>
        <taxon>fabids</taxon>
        <taxon>Fabales</taxon>
        <taxon>Fabaceae</taxon>
        <taxon>Papilionoideae</taxon>
        <taxon>50 kb inversion clade</taxon>
        <taxon>NPAAA clade</taxon>
        <taxon>Hologalegina</taxon>
        <taxon>IRL clade</taxon>
        <taxon>Trifolieae</taxon>
        <taxon>Trifolium</taxon>
    </lineage>
</organism>
<protein>
    <submittedName>
        <fullName evidence="2">Uncharacterized protein</fullName>
    </submittedName>
</protein>
<comment type="caution">
    <text evidence="2">The sequence shown here is derived from an EMBL/GenBank/DDBJ whole genome shotgun (WGS) entry which is preliminary data.</text>
</comment>
<reference evidence="2 3" key="1">
    <citation type="journal article" date="2018" name="Front. Plant Sci.">
        <title>Red Clover (Trifolium pratense) and Zigzag Clover (T. medium) - A Picture of Genomic Similarities and Differences.</title>
        <authorList>
            <person name="Dluhosova J."/>
            <person name="Istvanek J."/>
            <person name="Nedelnik J."/>
            <person name="Repkova J."/>
        </authorList>
    </citation>
    <scope>NUCLEOTIDE SEQUENCE [LARGE SCALE GENOMIC DNA]</scope>
    <source>
        <strain evidence="3">cv. 10/8</strain>
        <tissue evidence="2">Leaf</tissue>
    </source>
</reference>
<feature type="compositionally biased region" description="Basic and acidic residues" evidence="1">
    <location>
        <begin position="1"/>
        <end position="11"/>
    </location>
</feature>
<proteinExistence type="predicted"/>
<evidence type="ECO:0000256" key="1">
    <source>
        <dbReference type="SAM" id="MobiDB-lite"/>
    </source>
</evidence>
<name>A0A392V567_9FABA</name>
<feature type="non-terminal residue" evidence="2">
    <location>
        <position position="1"/>
    </location>
</feature>
<dbReference type="Proteomes" id="UP000265520">
    <property type="component" value="Unassembled WGS sequence"/>
</dbReference>
<sequence>ATDHLVRDVDHVSGTGESPLSSSVLVVRVVGNEQSPVHQVRIVLCCRGPGVWSGCMILTKEMPG</sequence>
<dbReference type="AlphaFoldDB" id="A0A392V567"/>
<evidence type="ECO:0000313" key="2">
    <source>
        <dbReference type="EMBL" id="MCI82592.1"/>
    </source>
</evidence>
<feature type="region of interest" description="Disordered" evidence="1">
    <location>
        <begin position="1"/>
        <end position="20"/>
    </location>
</feature>
<accession>A0A392V567</accession>
<dbReference type="EMBL" id="LXQA011047192">
    <property type="protein sequence ID" value="MCI82592.1"/>
    <property type="molecule type" value="Genomic_DNA"/>
</dbReference>
<evidence type="ECO:0000313" key="3">
    <source>
        <dbReference type="Proteomes" id="UP000265520"/>
    </source>
</evidence>